<proteinExistence type="predicted"/>
<comment type="caution">
    <text evidence="1">The sequence shown here is derived from an EMBL/GenBank/DDBJ whole genome shotgun (WGS) entry which is preliminary data.</text>
</comment>
<dbReference type="EMBL" id="BAAAYK010000028">
    <property type="protein sequence ID" value="GAA3354049.1"/>
    <property type="molecule type" value="Genomic_DNA"/>
</dbReference>
<dbReference type="EMBL" id="BAAAYK010000040">
    <property type="protein sequence ID" value="GAA3366452.1"/>
    <property type="molecule type" value="Genomic_DNA"/>
</dbReference>
<dbReference type="EMBL" id="BAAAYK010000038">
    <property type="protein sequence ID" value="GAA3356015.1"/>
    <property type="molecule type" value="Genomic_DNA"/>
</dbReference>
<evidence type="ECO:0000313" key="4">
    <source>
        <dbReference type="Proteomes" id="UP001500483"/>
    </source>
</evidence>
<organism evidence="1 4">
    <name type="scientific">Saccharopolyspora gregorii</name>
    <dbReference type="NCBI Taxonomy" id="33914"/>
    <lineage>
        <taxon>Bacteria</taxon>
        <taxon>Bacillati</taxon>
        <taxon>Actinomycetota</taxon>
        <taxon>Actinomycetes</taxon>
        <taxon>Pseudonocardiales</taxon>
        <taxon>Pseudonocardiaceae</taxon>
        <taxon>Saccharopolyspora</taxon>
    </lineage>
</organism>
<protein>
    <submittedName>
        <fullName evidence="1">Uncharacterized protein</fullName>
    </submittedName>
</protein>
<evidence type="ECO:0000313" key="1">
    <source>
        <dbReference type="EMBL" id="GAA3354049.1"/>
    </source>
</evidence>
<accession>A0ABP6RIA0</accession>
<reference evidence="4" key="2">
    <citation type="journal article" date="2019" name="Int. J. Syst. Evol. Microbiol.">
        <title>The Global Catalogue of Microorganisms (GCM) 10K type strain sequencing project: providing services to taxonomists for standard genome sequencing and annotation.</title>
        <authorList>
            <consortium name="The Broad Institute Genomics Platform"/>
            <consortium name="The Broad Institute Genome Sequencing Center for Infectious Disease"/>
            <person name="Wu L."/>
            <person name="Ma J."/>
        </authorList>
    </citation>
    <scope>NUCLEOTIDE SEQUENCE [LARGE SCALE GENOMIC DNA]</scope>
    <source>
        <strain evidence="4">JCM 9687</strain>
    </source>
</reference>
<reference evidence="1" key="3">
    <citation type="submission" date="2023-12" db="EMBL/GenBank/DDBJ databases">
        <authorList>
            <person name="Sun Q."/>
            <person name="Inoue M."/>
        </authorList>
    </citation>
    <scope>NUCLEOTIDE SEQUENCE</scope>
    <source>
        <strain evidence="1">JCM 9687</strain>
    </source>
</reference>
<sequence>MPEIRPEVHLSLEAPDATPERLHRAARLLQGELRRVRGLAVRRLREEPPPDGRGTGALLAELVLGGTLATGSITTLSTVLTGWVDRGEHRAITLRCEGVLRRIEAGTPPAEAEAVLHRLRAEDRG</sequence>
<gene>
    <name evidence="1" type="ORF">GCM10020366_09450</name>
    <name evidence="2" type="ORF">GCM10020366_18400</name>
    <name evidence="3" type="ORF">GCM10020366_70150</name>
</gene>
<name>A0ABP6RIA0_9PSEU</name>
<reference evidence="1" key="1">
    <citation type="journal article" date="2014" name="Int. J. Syst. Evol. Microbiol.">
        <title>Complete genome of a new Firmicutes species belonging to the dominant human colonic microbiota ('Ruminococcus bicirculans') reveals two chromosomes and a selective capacity to utilize plant glucans.</title>
        <authorList>
            <consortium name="NISC Comparative Sequencing Program"/>
            <person name="Wegmann U."/>
            <person name="Louis P."/>
            <person name="Goesmann A."/>
            <person name="Henrissat B."/>
            <person name="Duncan S.H."/>
            <person name="Flint H.J."/>
        </authorList>
    </citation>
    <scope>NUCLEOTIDE SEQUENCE</scope>
    <source>
        <strain evidence="1">JCM 9687</strain>
    </source>
</reference>
<evidence type="ECO:0000313" key="2">
    <source>
        <dbReference type="EMBL" id="GAA3356015.1"/>
    </source>
</evidence>
<keyword evidence="4" id="KW-1185">Reference proteome</keyword>
<dbReference type="RefSeq" id="WP_224962790.1">
    <property type="nucleotide sequence ID" value="NZ_BAAAYK010000028.1"/>
</dbReference>
<dbReference type="Proteomes" id="UP001500483">
    <property type="component" value="Unassembled WGS sequence"/>
</dbReference>
<evidence type="ECO:0000313" key="3">
    <source>
        <dbReference type="EMBL" id="GAA3366452.1"/>
    </source>
</evidence>